<gene>
    <name evidence="4" type="ORF">RDV89_07465</name>
</gene>
<accession>A0ABU3PUL4</accession>
<evidence type="ECO:0000259" key="3">
    <source>
        <dbReference type="Pfam" id="PF18042"/>
    </source>
</evidence>
<dbReference type="PANTHER" id="PTHR35333:SF5">
    <property type="entry name" value="CONSERVED LIPOPROTEIN LPQF-RELATED"/>
    <property type="match status" value="1"/>
</dbReference>
<dbReference type="Gene3D" id="1.10.8.620">
    <property type="entry name" value="ORF12 helical bundle domain-like"/>
    <property type="match status" value="1"/>
</dbReference>
<evidence type="ECO:0000313" key="4">
    <source>
        <dbReference type="EMBL" id="MDT9592901.1"/>
    </source>
</evidence>
<dbReference type="Proteomes" id="UP001268542">
    <property type="component" value="Unassembled WGS sequence"/>
</dbReference>
<evidence type="ECO:0000259" key="2">
    <source>
        <dbReference type="Pfam" id="PF13354"/>
    </source>
</evidence>
<dbReference type="Gene3D" id="3.10.450.280">
    <property type="match status" value="1"/>
</dbReference>
<dbReference type="InterPro" id="IPR000871">
    <property type="entry name" value="Beta-lactam_class-A"/>
</dbReference>
<dbReference type="PANTHER" id="PTHR35333">
    <property type="entry name" value="BETA-LACTAMASE"/>
    <property type="match status" value="1"/>
</dbReference>
<proteinExistence type="predicted"/>
<feature type="domain" description="Beta-lactamase class A catalytic" evidence="2">
    <location>
        <begin position="200"/>
        <end position="295"/>
    </location>
</feature>
<evidence type="ECO:0000256" key="1">
    <source>
        <dbReference type="SAM" id="MobiDB-lite"/>
    </source>
</evidence>
<organism evidence="4 5">
    <name type="scientific">Nocardioides imazamoxiresistens</name>
    <dbReference type="NCBI Taxonomy" id="3231893"/>
    <lineage>
        <taxon>Bacteria</taxon>
        <taxon>Bacillati</taxon>
        <taxon>Actinomycetota</taxon>
        <taxon>Actinomycetes</taxon>
        <taxon>Propionibacteriales</taxon>
        <taxon>Nocardioidaceae</taxon>
        <taxon>Nocardioides</taxon>
    </lineage>
</organism>
<name>A0ABU3PUL4_9ACTN</name>
<dbReference type="SUPFAM" id="SSF56601">
    <property type="entry name" value="beta-lactamase/transpeptidase-like"/>
    <property type="match status" value="1"/>
</dbReference>
<keyword evidence="4" id="KW-0378">Hydrolase</keyword>
<keyword evidence="5" id="KW-1185">Reference proteome</keyword>
<dbReference type="Pfam" id="PF18042">
    <property type="entry name" value="ORF_12_N"/>
    <property type="match status" value="1"/>
</dbReference>
<dbReference type="EMBL" id="JAVYII010000003">
    <property type="protein sequence ID" value="MDT9592901.1"/>
    <property type="molecule type" value="Genomic_DNA"/>
</dbReference>
<reference evidence="4 5" key="1">
    <citation type="submission" date="2023-08" db="EMBL/GenBank/DDBJ databases">
        <title>Nocardioides seae sp. nov., a bacterium isolated from a soil.</title>
        <authorList>
            <person name="Wang X."/>
        </authorList>
    </citation>
    <scope>NUCLEOTIDE SEQUENCE [LARGE SCALE GENOMIC DNA]</scope>
    <source>
        <strain evidence="4 5">YZH12</strain>
    </source>
</reference>
<dbReference type="PROSITE" id="PS51257">
    <property type="entry name" value="PROKAR_LIPOPROTEIN"/>
    <property type="match status" value="1"/>
</dbReference>
<sequence>MRPTVTALLAVTCLVVAGCSGPGDGDEPGGADTATGATDAAASGEAEIPDGPAGDHVRWVLDLLAEDGGDPADLTEDEVAERVSPAVAEQLTVEVLTPALAQVRAGGPYTVGTVVPQGSTGLQVRLEPATGAPLQLVVAVDGDGLLSTLLFTPVPVVPDVASYAELEALLAEDADHVQLLVADVVDGRCEPTYATEDPVAAPSGSVFKLVVLNALVEAVADGDLAWDDELTVTDEVRSLPSGELQDRPDGTVVTVEEAALGMISISDNTATDLLMAALGDRVDAWATEHGLDDLVPVPTTRQLFRLGWGAPEQRAQWSAADAEERRAILDALPGLEGLDPATVTTPGWTDGVEYFLTPAQACGLHVALHEAGSTPAGAPLARILTTNPGLEPPAGADAVAFKGGSSPGVVALTFLVSSGDTTRYLGVQVWDDEVVDLGVRVPGPAQAGLDLLLE</sequence>
<dbReference type="InterPro" id="IPR012338">
    <property type="entry name" value="Beta-lactam/transpept-like"/>
</dbReference>
<dbReference type="Gene3D" id="3.40.710.10">
    <property type="entry name" value="DD-peptidase/beta-lactamase superfamily"/>
    <property type="match status" value="1"/>
</dbReference>
<feature type="compositionally biased region" description="Low complexity" evidence="1">
    <location>
        <begin position="30"/>
        <end position="46"/>
    </location>
</feature>
<evidence type="ECO:0000313" key="5">
    <source>
        <dbReference type="Proteomes" id="UP001268542"/>
    </source>
</evidence>
<feature type="domain" description="ORF 12 gene product N-terminal" evidence="3">
    <location>
        <begin position="48"/>
        <end position="145"/>
    </location>
</feature>
<protein>
    <submittedName>
        <fullName evidence="4">Serine hydrolase</fullName>
    </submittedName>
</protein>
<comment type="caution">
    <text evidence="4">The sequence shown here is derived from an EMBL/GenBank/DDBJ whole genome shotgun (WGS) entry which is preliminary data.</text>
</comment>
<dbReference type="InterPro" id="IPR045155">
    <property type="entry name" value="Beta-lactam_cat"/>
</dbReference>
<dbReference type="InterPro" id="IPR040846">
    <property type="entry name" value="ORF_12_N"/>
</dbReference>
<dbReference type="RefSeq" id="WP_315732334.1">
    <property type="nucleotide sequence ID" value="NZ_JAVYII010000003.1"/>
</dbReference>
<dbReference type="GO" id="GO:0016787">
    <property type="term" value="F:hydrolase activity"/>
    <property type="evidence" value="ECO:0007669"/>
    <property type="project" value="UniProtKB-KW"/>
</dbReference>
<dbReference type="Pfam" id="PF13354">
    <property type="entry name" value="Beta-lactamase2"/>
    <property type="match status" value="1"/>
</dbReference>
<feature type="region of interest" description="Disordered" evidence="1">
    <location>
        <begin position="22"/>
        <end position="53"/>
    </location>
</feature>